<feature type="region of interest" description="Disordered" evidence="1">
    <location>
        <begin position="93"/>
        <end position="117"/>
    </location>
</feature>
<proteinExistence type="predicted"/>
<gene>
    <name evidence="2" type="ORF">Taro_044402</name>
</gene>
<dbReference type="AlphaFoldDB" id="A0A843X5F4"/>
<dbReference type="Proteomes" id="UP000652761">
    <property type="component" value="Unassembled WGS sequence"/>
</dbReference>
<dbReference type="EMBL" id="NMUH01004997">
    <property type="protein sequence ID" value="MQM11500.1"/>
    <property type="molecule type" value="Genomic_DNA"/>
</dbReference>
<organism evidence="2 3">
    <name type="scientific">Colocasia esculenta</name>
    <name type="common">Wild taro</name>
    <name type="synonym">Arum esculentum</name>
    <dbReference type="NCBI Taxonomy" id="4460"/>
    <lineage>
        <taxon>Eukaryota</taxon>
        <taxon>Viridiplantae</taxon>
        <taxon>Streptophyta</taxon>
        <taxon>Embryophyta</taxon>
        <taxon>Tracheophyta</taxon>
        <taxon>Spermatophyta</taxon>
        <taxon>Magnoliopsida</taxon>
        <taxon>Liliopsida</taxon>
        <taxon>Araceae</taxon>
        <taxon>Aroideae</taxon>
        <taxon>Colocasieae</taxon>
        <taxon>Colocasia</taxon>
    </lineage>
</organism>
<evidence type="ECO:0000313" key="3">
    <source>
        <dbReference type="Proteomes" id="UP000652761"/>
    </source>
</evidence>
<keyword evidence="3" id="KW-1185">Reference proteome</keyword>
<accession>A0A843X5F4</accession>
<feature type="compositionally biased region" description="Low complexity" evidence="1">
    <location>
        <begin position="96"/>
        <end position="111"/>
    </location>
</feature>
<feature type="compositionally biased region" description="Basic residues" evidence="1">
    <location>
        <begin position="1"/>
        <end position="10"/>
    </location>
</feature>
<dbReference type="OrthoDB" id="851886at2759"/>
<protein>
    <submittedName>
        <fullName evidence="2">Uncharacterized protein</fullName>
    </submittedName>
</protein>
<evidence type="ECO:0000313" key="2">
    <source>
        <dbReference type="EMBL" id="MQM11500.1"/>
    </source>
</evidence>
<evidence type="ECO:0000256" key="1">
    <source>
        <dbReference type="SAM" id="MobiDB-lite"/>
    </source>
</evidence>
<name>A0A843X5F4_COLES</name>
<feature type="compositionally biased region" description="Basic and acidic residues" evidence="1">
    <location>
        <begin position="20"/>
        <end position="39"/>
    </location>
</feature>
<reference evidence="2" key="1">
    <citation type="submission" date="2017-07" db="EMBL/GenBank/DDBJ databases">
        <title>Taro Niue Genome Assembly and Annotation.</title>
        <authorList>
            <person name="Atibalentja N."/>
            <person name="Keating K."/>
            <person name="Fields C.J."/>
        </authorList>
    </citation>
    <scope>NUCLEOTIDE SEQUENCE</scope>
    <source>
        <strain evidence="2">Niue_2</strain>
        <tissue evidence="2">Leaf</tissue>
    </source>
</reference>
<feature type="non-terminal residue" evidence="2">
    <location>
        <position position="350"/>
    </location>
</feature>
<comment type="caution">
    <text evidence="2">The sequence shown here is derived from an EMBL/GenBank/DDBJ whole genome shotgun (WGS) entry which is preliminary data.</text>
</comment>
<feature type="region of interest" description="Disordered" evidence="1">
    <location>
        <begin position="1"/>
        <end position="45"/>
    </location>
</feature>
<sequence>MASKAKKLASCHRPSSSRAGNDDRATDERRTKHRDDRLPKLVVPPRLHLTHSQGSFLKFVQPSCNDEEALSSFLEREALVFCGCGHGPPGGELALPPSASPSSSPPASVHPSPMPSKSYARDLADAPLFAPVSIDVHPPAFTDLGEPTVFFSADEIAATLKPLQFAIVAKPPYGRPPFQEIKHLLQQRLNLGHDFIIAAMDNHHLLLRFSEGILGGFCRWLCGHLKLPIPLSARNILTNRQLEPAKNGSCQLELADRKMGCRFWLLRKIPFHLILLPYVVLIKGCTGRSLMFVDFFPLSARKILINRELESAKNGTCQLELADRKMGCHFWILRKIPFHLMLLPYVILIK</sequence>